<evidence type="ECO:0000313" key="1">
    <source>
        <dbReference type="Proteomes" id="UP000887579"/>
    </source>
</evidence>
<evidence type="ECO:0000313" key="2">
    <source>
        <dbReference type="WBParaSite" id="ES5_v2.g24353.t1"/>
    </source>
</evidence>
<organism evidence="1 2">
    <name type="scientific">Panagrolaimus sp. ES5</name>
    <dbReference type="NCBI Taxonomy" id="591445"/>
    <lineage>
        <taxon>Eukaryota</taxon>
        <taxon>Metazoa</taxon>
        <taxon>Ecdysozoa</taxon>
        <taxon>Nematoda</taxon>
        <taxon>Chromadorea</taxon>
        <taxon>Rhabditida</taxon>
        <taxon>Tylenchina</taxon>
        <taxon>Panagrolaimomorpha</taxon>
        <taxon>Panagrolaimoidea</taxon>
        <taxon>Panagrolaimidae</taxon>
        <taxon>Panagrolaimus</taxon>
    </lineage>
</organism>
<protein>
    <submittedName>
        <fullName evidence="2">Uncharacterized protein</fullName>
    </submittedName>
</protein>
<reference evidence="2" key="1">
    <citation type="submission" date="2022-11" db="UniProtKB">
        <authorList>
            <consortium name="WormBaseParasite"/>
        </authorList>
    </citation>
    <scope>IDENTIFICATION</scope>
</reference>
<dbReference type="Proteomes" id="UP000887579">
    <property type="component" value="Unplaced"/>
</dbReference>
<proteinExistence type="predicted"/>
<name>A0AC34G3T0_9BILA</name>
<sequence length="282" mass="31349">MPVMYSMQPFGEVHVQPADILYKLPSYHGEEASSSSTTQASAGASSNKSADLKEYIKKIVEATSQLSISMKKFTEEQKKQSTAQAVSPGPYFQTTSNKKLAFELQEGFSRASAQFHYKLAQYEPLSHQKFEVFAGPKYHDICKLLHEMSAKRTKAISFRDVTTDGIYVEATSDDGQKVTIKSSVPSLLLIGEALGIYSYRDYHLADSGEWLARFDDALHGRVSISDLIREVNCHLGPNDLLTKSNSVSLVDIVFYVVVRNTAMLPNNAEMFVKRIAEAISRA</sequence>
<dbReference type="WBParaSite" id="ES5_v2.g24353.t1">
    <property type="protein sequence ID" value="ES5_v2.g24353.t1"/>
    <property type="gene ID" value="ES5_v2.g24353"/>
</dbReference>
<accession>A0AC34G3T0</accession>